<protein>
    <submittedName>
        <fullName evidence="1">Uncharacterized protein</fullName>
    </submittedName>
</protein>
<evidence type="ECO:0000313" key="1">
    <source>
        <dbReference type="EMBL" id="KAI8427955.1"/>
    </source>
</evidence>
<evidence type="ECO:0000313" key="2">
    <source>
        <dbReference type="Proteomes" id="UP001064048"/>
    </source>
</evidence>
<gene>
    <name evidence="1" type="ORF">MSG28_002273</name>
</gene>
<organism evidence="1 2">
    <name type="scientific">Choristoneura fumiferana</name>
    <name type="common">Spruce budworm moth</name>
    <name type="synonym">Archips fumiferana</name>
    <dbReference type="NCBI Taxonomy" id="7141"/>
    <lineage>
        <taxon>Eukaryota</taxon>
        <taxon>Metazoa</taxon>
        <taxon>Ecdysozoa</taxon>
        <taxon>Arthropoda</taxon>
        <taxon>Hexapoda</taxon>
        <taxon>Insecta</taxon>
        <taxon>Pterygota</taxon>
        <taxon>Neoptera</taxon>
        <taxon>Endopterygota</taxon>
        <taxon>Lepidoptera</taxon>
        <taxon>Glossata</taxon>
        <taxon>Ditrysia</taxon>
        <taxon>Tortricoidea</taxon>
        <taxon>Tortricidae</taxon>
        <taxon>Tortricinae</taxon>
        <taxon>Choristoneura</taxon>
    </lineage>
</organism>
<reference evidence="1 2" key="1">
    <citation type="journal article" date="2022" name="Genome Biol. Evol.">
        <title>The Spruce Budworm Genome: Reconstructing the Evolutionary History of Antifreeze Proteins.</title>
        <authorList>
            <person name="Beliveau C."/>
            <person name="Gagne P."/>
            <person name="Picq S."/>
            <person name="Vernygora O."/>
            <person name="Keeling C.I."/>
            <person name="Pinkney K."/>
            <person name="Doucet D."/>
            <person name="Wen F."/>
            <person name="Johnston J.S."/>
            <person name="Maaroufi H."/>
            <person name="Boyle B."/>
            <person name="Laroche J."/>
            <person name="Dewar K."/>
            <person name="Juretic N."/>
            <person name="Blackburn G."/>
            <person name="Nisole A."/>
            <person name="Brunet B."/>
            <person name="Brandao M."/>
            <person name="Lumley L."/>
            <person name="Duan J."/>
            <person name="Quan G."/>
            <person name="Lucarotti C.J."/>
            <person name="Roe A.D."/>
            <person name="Sperling F.A.H."/>
            <person name="Levesque R.C."/>
            <person name="Cusson M."/>
        </authorList>
    </citation>
    <scope>NUCLEOTIDE SEQUENCE [LARGE SCALE GENOMIC DNA]</scope>
    <source>
        <strain evidence="1">Glfc:IPQL:Cfum</strain>
    </source>
</reference>
<name>A0ACC0JUR4_CHOFU</name>
<comment type="caution">
    <text evidence="1">The sequence shown here is derived from an EMBL/GenBank/DDBJ whole genome shotgun (WGS) entry which is preliminary data.</text>
</comment>
<keyword evidence="2" id="KW-1185">Reference proteome</keyword>
<dbReference type="Proteomes" id="UP001064048">
    <property type="component" value="Chromosome 3"/>
</dbReference>
<sequence length="1800" mass="205089">MSDKNQRNCHGTKDQATELKLNLESDIYLINLHSELGPEPDINLIDLHPELGPELDQESQIEIAPEPDLDLNSKLCPEQRPELNPARGPNPDVYTKLNLDQHPEQGPEPNVEPDPEADLNPKNGEPPRVPNNLRIPPSYDSIYSQRTIHETKGWDVFREFPPKQDSGSMETQECLEITVRLLKILAYLVTFVVVLGSGVVAKGTVLFMTSQLKKDRRLAYCNRNLGRDKQFIVSLPDEERVAWMWALLAAFAIPEIGTLIRSVRICFFKTSKRPTSAQFIVVLVAESLHTIGLALLCFKILPELDVVKGSMITNCLCIIPAILGLLSRSSRDSKRFVKVIVDMVAIVAQVTGFIVWPLLEGKPVLWLIPIASLCISLGWWENYVTRQSPIGIIKSLGRLKEELSLARYYIYRFMSVWKIVLFLLCILLSIWVDGDDPAMFFQLFNEGFGPHNIVVEEIQIQTGGTTIPDLVNATLTGDSVEVAAVYKSAFYVLLIQIFAAYFCYIFGKFACKIVIQGFSYAFPINLVIPLVVNFLIAACGIRNGDHCSFHGTIPDYLFFESPPVYTLSDFISRQMAWVWLLWLLSQTWITIHIWTPKAERLASTEKLFVLPMYNGLLIDQSMALNRKRDDHKDVKTEDLAEIEKEKGDEYYETISVHTDNTGQSPRSIKSSDQITRIYACATMWHETKDEMMEFLKSIIRLDEDQCARRVAQKYLRVVDPDYYEFETHIFLDDAFEISDHSDDDSQVNRFVKLLIDTIDEAASEVHQTNIRIRPAKKYPAPYGGRLTWVLPGKTKMICHLKDKAKIRHRKRWSQVMYMYYLLGHRLMELPISVDRKEVMAENTYLLTLDGDIDFQPHAVRLLIDLMKKNKNLGAACGRIHPVGSGPMVWYQLFEYAIGHWLQKATEHMIGCVLCSPGCFSLFRGKALMDDNVMKKYTLRSDEARHYVQYDQGEDRWLCTLLLQRGYRVEYSAASDAYTHCPEGFSEFYNQRRRWVPSTIANIMDLLVDYKHTIKINDNISSPYIAYQMMLMGGTILGPGTIFLMLVGAFVAAFRIDNWTSFEYNLYPILLFMLVCFTMKSEIQLLVAQILSTAYAMIMMAVIVGTALQLGEDGIGSPSAIFLIALSSSFFIAACLHPQEFWCIVPGIIYLLSIPSMYLLLILYSVINLNVVSWGTREVQTKKTKKEIEQEKKDAEEAKKKAKQKSLLGFLQSVNSNEEEGSIEFSFAGLFKCLLCTHPKGNEDKVQLLHIASTLEKLEKKLEIVERAVDPHGLSRGRKLSIRGSTTGDHQLNALAEDPEDERSSDSETETLSTSPREQRDDLINPYWIEDPDLKKGEVDFLSQGELLFWKDLLDKYLYPIDANKEEQDRITKDLKELRDSSVFSFFMINALFVLIVFLLQLNKDNLHFKWPLGVKTNITYDEITQEARIAAELIELRNKSVFAFVMFNALFILIVFLLQLNKDQLHVDWPLGIKTNITYIEETGEVLISKEYLQLEPIGLVFVFFFALILFIQFTAMLFHRFGTISHILSSIELNWFCTKKAEDLSQDAFLDKNAIAIVKDLQKLNGLDDEYDNDSGSGPHNVGRRKTIHNIEKARQKKRHIGTLDVAFKKRFFNINANEGNPGTPVLNRKMTMRRETIKALETRRNSVMAERRKSNMQTLGANNEYGVAGMINNNLVAPRHRTSTANISVKDVFAEPNGGQVNRGYETTVGDEDDSNSIRLQPRPNQADKLTALCPTDEKMKLRYELKAIKQMAYGLNTLRTKVQCLNSIHTRKNIFTGNGQALSILNELEMTGEATGS</sequence>
<accession>A0ACC0JUR4</accession>
<proteinExistence type="predicted"/>
<dbReference type="EMBL" id="CM046103">
    <property type="protein sequence ID" value="KAI8427955.1"/>
    <property type="molecule type" value="Genomic_DNA"/>
</dbReference>